<feature type="transmembrane region" description="Helical" evidence="1">
    <location>
        <begin position="6"/>
        <end position="23"/>
    </location>
</feature>
<dbReference type="EMBL" id="CM000881">
    <property type="protein sequence ID" value="KQK03218.2"/>
    <property type="molecule type" value="Genomic_DNA"/>
</dbReference>
<dbReference type="Gramene" id="KQK03218">
    <property type="protein sequence ID" value="KQK03218"/>
    <property type="gene ID" value="BRADI_2g06381v3"/>
</dbReference>
<reference evidence="3" key="3">
    <citation type="submission" date="2018-08" db="UniProtKB">
        <authorList>
            <consortium name="EnsemblPlants"/>
        </authorList>
    </citation>
    <scope>IDENTIFICATION</scope>
    <source>
        <strain evidence="3">cv. Bd21</strain>
    </source>
</reference>
<dbReference type="Proteomes" id="UP000008810">
    <property type="component" value="Chromosome 2"/>
</dbReference>
<dbReference type="OrthoDB" id="693053at2759"/>
<evidence type="ECO:0000256" key="1">
    <source>
        <dbReference type="SAM" id="Phobius"/>
    </source>
</evidence>
<protein>
    <submittedName>
        <fullName evidence="2 3">Uncharacterized protein</fullName>
    </submittedName>
</protein>
<evidence type="ECO:0000313" key="3">
    <source>
        <dbReference type="EnsemblPlants" id="KQK03218"/>
    </source>
</evidence>
<dbReference type="PANTHER" id="PTHR33063:SF13">
    <property type="entry name" value="OS02G0583500 PROTEIN"/>
    <property type="match status" value="1"/>
</dbReference>
<keyword evidence="4" id="KW-1185">Reference proteome</keyword>
<keyword evidence="1" id="KW-0472">Membrane</keyword>
<dbReference type="EnsemblPlants" id="KQK03218">
    <property type="protein sequence ID" value="KQK03218"/>
    <property type="gene ID" value="BRADI_2g06381v3"/>
</dbReference>
<reference evidence="2" key="2">
    <citation type="submission" date="2017-06" db="EMBL/GenBank/DDBJ databases">
        <title>WGS assembly of Brachypodium distachyon.</title>
        <authorList>
            <consortium name="The International Brachypodium Initiative"/>
            <person name="Lucas S."/>
            <person name="Harmon-Smith M."/>
            <person name="Lail K."/>
            <person name="Tice H."/>
            <person name="Grimwood J."/>
            <person name="Bruce D."/>
            <person name="Barry K."/>
            <person name="Shu S."/>
            <person name="Lindquist E."/>
            <person name="Wang M."/>
            <person name="Pitluck S."/>
            <person name="Vogel J.P."/>
            <person name="Garvin D.F."/>
            <person name="Mockler T.C."/>
            <person name="Schmutz J."/>
            <person name="Rokhsar D."/>
            <person name="Bevan M.W."/>
        </authorList>
    </citation>
    <scope>NUCLEOTIDE SEQUENCE</scope>
    <source>
        <strain evidence="2">Bd21</strain>
    </source>
</reference>
<dbReference type="InParanoid" id="A0A0Q3QP30"/>
<dbReference type="AlphaFoldDB" id="A0A0Q3QP30"/>
<name>A0A0Q3QP30_BRADI</name>
<sequence>MVLMTNILMLMTTIIIIPLYIFNNHNSRWLSMMYPPNDADQHGEESTMHNEESLHKEQFDAEFEDYVDCDDTGQHGEQNMMHNEDGKVVVRGINKGKRLDIMSRGGRLPLVFAPGRTKPNSPPLASMFATKSAIIVRDYIPILTHWKYYKDRHDIKRNFLGKLAMRFAMDRNDVNLQKACFDMLKKRVLNQRHKLKQKWFDPMPLSEVSRISPVKSMSNKEWCDLVDSWITPKKL</sequence>
<gene>
    <name evidence="2" type="ORF">BRADI_2g06381v3</name>
</gene>
<feature type="non-terminal residue" evidence="2">
    <location>
        <position position="235"/>
    </location>
</feature>
<evidence type="ECO:0000313" key="2">
    <source>
        <dbReference type="EMBL" id="KQK03218.2"/>
    </source>
</evidence>
<proteinExistence type="predicted"/>
<keyword evidence="1" id="KW-1133">Transmembrane helix</keyword>
<organism evidence="2">
    <name type="scientific">Brachypodium distachyon</name>
    <name type="common">Purple false brome</name>
    <name type="synonym">Trachynia distachya</name>
    <dbReference type="NCBI Taxonomy" id="15368"/>
    <lineage>
        <taxon>Eukaryota</taxon>
        <taxon>Viridiplantae</taxon>
        <taxon>Streptophyta</taxon>
        <taxon>Embryophyta</taxon>
        <taxon>Tracheophyta</taxon>
        <taxon>Spermatophyta</taxon>
        <taxon>Magnoliopsida</taxon>
        <taxon>Liliopsida</taxon>
        <taxon>Poales</taxon>
        <taxon>Poaceae</taxon>
        <taxon>BOP clade</taxon>
        <taxon>Pooideae</taxon>
        <taxon>Stipodae</taxon>
        <taxon>Brachypodieae</taxon>
        <taxon>Brachypodium</taxon>
    </lineage>
</organism>
<evidence type="ECO:0000313" key="4">
    <source>
        <dbReference type="Proteomes" id="UP000008810"/>
    </source>
</evidence>
<dbReference type="FunCoup" id="A0A0Q3QP30">
    <property type="interactions" value="3"/>
</dbReference>
<keyword evidence="1" id="KW-0812">Transmembrane</keyword>
<dbReference type="PANTHER" id="PTHR33063">
    <property type="entry name" value="OS02G0583500 PROTEIN"/>
    <property type="match status" value="1"/>
</dbReference>
<reference evidence="2 3" key="1">
    <citation type="journal article" date="2010" name="Nature">
        <title>Genome sequencing and analysis of the model grass Brachypodium distachyon.</title>
        <authorList>
            <consortium name="International Brachypodium Initiative"/>
        </authorList>
    </citation>
    <scope>NUCLEOTIDE SEQUENCE [LARGE SCALE GENOMIC DNA]</scope>
    <source>
        <strain evidence="2 3">Bd21</strain>
    </source>
</reference>
<accession>A0A0Q3QP30</accession>